<evidence type="ECO:0000256" key="2">
    <source>
        <dbReference type="ARBA" id="ARBA00022932"/>
    </source>
</evidence>
<proteinExistence type="predicted"/>
<keyword evidence="4" id="KW-0548">Nucleotidyltransferase</keyword>
<evidence type="ECO:0000313" key="4">
    <source>
        <dbReference type="EMBL" id="EWH09717.1"/>
    </source>
</evidence>
<dbReference type="Pfam" id="PF13177">
    <property type="entry name" value="DNA_pol3_delta2"/>
    <property type="match status" value="1"/>
</dbReference>
<dbReference type="PANTHER" id="PTHR11669">
    <property type="entry name" value="REPLICATION FACTOR C / DNA POLYMERASE III GAMMA-TAU SUBUNIT"/>
    <property type="match status" value="1"/>
</dbReference>
<dbReference type="Proteomes" id="UP000019276">
    <property type="component" value="Unassembled WGS sequence"/>
</dbReference>
<dbReference type="eggNOG" id="COG0470">
    <property type="taxonomic scope" value="Bacteria"/>
</dbReference>
<dbReference type="EMBL" id="ARZY01000020">
    <property type="protein sequence ID" value="EWH09717.1"/>
    <property type="molecule type" value="Genomic_DNA"/>
</dbReference>
<dbReference type="GO" id="GO:0008408">
    <property type="term" value="F:3'-5' exonuclease activity"/>
    <property type="evidence" value="ECO:0007669"/>
    <property type="project" value="InterPro"/>
</dbReference>
<sequence>MKYPWLNALTTLLTEQYQQARLHHGLLISAPAGFAKRAFAVDLAQNLLCEQVKQNQAKSACGQCKSCHLFMTQAHPDYLLVEDENAKTIGVDLIRRLVVKSQQKAQLGGAQVYIVPDCERMTEASANALLKTLEEPGLQKFIILTSSHPSRLLPTIKSRLQQYKVSPPQVSELTDWLNQAGVEPTNFSQVYPKVIASPLLALDYVKNEKQQAQKAFLAEFKALLSGKITAVQFAQQFNEDEVFQQLEWLEFALGAWLESKLKSQVEKTDAAVIRLKISDLYQQVTQCKQLMLQSGMNKKLLFSSLCSRMRQTLVSG</sequence>
<dbReference type="NCBIfam" id="TIGR00678">
    <property type="entry name" value="holB"/>
    <property type="match status" value="1"/>
</dbReference>
<keyword evidence="2" id="KW-0239">DNA-directed DNA polymerase</keyword>
<dbReference type="EC" id="2.7.7.7" evidence="1"/>
<dbReference type="PANTHER" id="PTHR11669:SF8">
    <property type="entry name" value="DNA POLYMERASE III SUBUNIT DELTA"/>
    <property type="match status" value="1"/>
</dbReference>
<gene>
    <name evidence="4" type="ORF">DS2_11313</name>
</gene>
<dbReference type="SUPFAM" id="SSF52540">
    <property type="entry name" value="P-loop containing nucleoside triphosphate hydrolases"/>
    <property type="match status" value="1"/>
</dbReference>
<dbReference type="InterPro" id="IPR004622">
    <property type="entry name" value="DNA_pol_HolB"/>
</dbReference>
<keyword evidence="4" id="KW-0808">Transferase</keyword>
<accession>W7QLB5</accession>
<dbReference type="Gene3D" id="3.40.50.300">
    <property type="entry name" value="P-loop containing nucleotide triphosphate hydrolases"/>
    <property type="match status" value="1"/>
</dbReference>
<dbReference type="OrthoDB" id="9811073at2"/>
<dbReference type="InterPro" id="IPR050238">
    <property type="entry name" value="DNA_Rep/Repair_Clamp_Loader"/>
</dbReference>
<protein>
    <recommendedName>
        <fullName evidence="1">DNA-directed DNA polymerase</fullName>
        <ecNumber evidence="1">2.7.7.7</ecNumber>
    </recommendedName>
</protein>
<dbReference type="AlphaFoldDB" id="W7QLB5"/>
<evidence type="ECO:0000256" key="3">
    <source>
        <dbReference type="ARBA" id="ARBA00049244"/>
    </source>
</evidence>
<dbReference type="GO" id="GO:0006261">
    <property type="term" value="P:DNA-templated DNA replication"/>
    <property type="evidence" value="ECO:0007669"/>
    <property type="project" value="TreeGrafter"/>
</dbReference>
<evidence type="ECO:0000256" key="1">
    <source>
        <dbReference type="ARBA" id="ARBA00012417"/>
    </source>
</evidence>
<evidence type="ECO:0000313" key="5">
    <source>
        <dbReference type="Proteomes" id="UP000019276"/>
    </source>
</evidence>
<name>W7QLB5_9ALTE</name>
<dbReference type="PATRIC" id="fig|1328313.3.peg.2315"/>
<organism evidence="4 5">
    <name type="scientific">Catenovulum agarivorans DS-2</name>
    <dbReference type="NCBI Taxonomy" id="1328313"/>
    <lineage>
        <taxon>Bacteria</taxon>
        <taxon>Pseudomonadati</taxon>
        <taxon>Pseudomonadota</taxon>
        <taxon>Gammaproteobacteria</taxon>
        <taxon>Alteromonadales</taxon>
        <taxon>Alteromonadaceae</taxon>
        <taxon>Catenovulum</taxon>
    </lineage>
</organism>
<comment type="catalytic activity">
    <reaction evidence="3">
        <text>DNA(n) + a 2'-deoxyribonucleoside 5'-triphosphate = DNA(n+1) + diphosphate</text>
        <dbReference type="Rhea" id="RHEA:22508"/>
        <dbReference type="Rhea" id="RHEA-COMP:17339"/>
        <dbReference type="Rhea" id="RHEA-COMP:17340"/>
        <dbReference type="ChEBI" id="CHEBI:33019"/>
        <dbReference type="ChEBI" id="CHEBI:61560"/>
        <dbReference type="ChEBI" id="CHEBI:173112"/>
        <dbReference type="EC" id="2.7.7.7"/>
    </reaction>
</comment>
<dbReference type="STRING" id="1328313.DS2_11313"/>
<dbReference type="RefSeq" id="WP_051479816.1">
    <property type="nucleotide sequence ID" value="NZ_ARZY01000020.1"/>
</dbReference>
<comment type="caution">
    <text evidence="4">The sequence shown here is derived from an EMBL/GenBank/DDBJ whole genome shotgun (WGS) entry which is preliminary data.</text>
</comment>
<dbReference type="GO" id="GO:0003887">
    <property type="term" value="F:DNA-directed DNA polymerase activity"/>
    <property type="evidence" value="ECO:0007669"/>
    <property type="project" value="UniProtKB-KW"/>
</dbReference>
<dbReference type="GO" id="GO:0009360">
    <property type="term" value="C:DNA polymerase III complex"/>
    <property type="evidence" value="ECO:0007669"/>
    <property type="project" value="TreeGrafter"/>
</dbReference>
<keyword evidence="5" id="KW-1185">Reference proteome</keyword>
<reference evidence="4 5" key="1">
    <citation type="journal article" date="2014" name="Genome Announc.">
        <title>Draft Genome Sequence of the Agar-Degrading Bacterium Catenovulum sp. Strain DS-2, Isolated from Intestines of Haliotis diversicolor.</title>
        <authorList>
            <person name="Shan D."/>
            <person name="Li X."/>
            <person name="Gu Z."/>
            <person name="Wei G."/>
            <person name="Gao Z."/>
            <person name="Shao Z."/>
        </authorList>
    </citation>
    <scope>NUCLEOTIDE SEQUENCE [LARGE SCALE GENOMIC DNA]</scope>
    <source>
        <strain evidence="4 5">DS-2</strain>
    </source>
</reference>
<dbReference type="InterPro" id="IPR027417">
    <property type="entry name" value="P-loop_NTPase"/>
</dbReference>